<evidence type="ECO:0000256" key="1">
    <source>
        <dbReference type="ARBA" id="ARBA00005375"/>
    </source>
</evidence>
<organism evidence="2 3">
    <name type="scientific">Ancylostoma ceylanicum</name>
    <dbReference type="NCBI Taxonomy" id="53326"/>
    <lineage>
        <taxon>Eukaryota</taxon>
        <taxon>Metazoa</taxon>
        <taxon>Ecdysozoa</taxon>
        <taxon>Nematoda</taxon>
        <taxon>Chromadorea</taxon>
        <taxon>Rhabditida</taxon>
        <taxon>Rhabditina</taxon>
        <taxon>Rhabditomorpha</taxon>
        <taxon>Strongyloidea</taxon>
        <taxon>Ancylostomatidae</taxon>
        <taxon>Ancylostomatinae</taxon>
        <taxon>Ancylostoma</taxon>
    </lineage>
</organism>
<dbReference type="InterPro" id="IPR000560">
    <property type="entry name" value="His_Pase_clade-2"/>
</dbReference>
<dbReference type="Pfam" id="PF00328">
    <property type="entry name" value="His_Phos_2"/>
    <property type="match status" value="2"/>
</dbReference>
<evidence type="ECO:0000313" key="3">
    <source>
        <dbReference type="Proteomes" id="UP000054495"/>
    </source>
</evidence>
<dbReference type="SUPFAM" id="SSF53254">
    <property type="entry name" value="Phosphoglycerate mutase-like"/>
    <property type="match status" value="2"/>
</dbReference>
<dbReference type="PANTHER" id="PTHR11567:SF210">
    <property type="entry name" value="ACID PHOSPHATASE 5-RELATED"/>
    <property type="match status" value="1"/>
</dbReference>
<protein>
    <submittedName>
        <fullName evidence="2">Uncharacterized protein</fullName>
    </submittedName>
</protein>
<proteinExistence type="inferred from homology"/>
<gene>
    <name evidence="2" type="ORF">ANCCEY_08426</name>
</gene>
<keyword evidence="3" id="KW-1185">Reference proteome</keyword>
<sequence length="231" mass="26341">MCAGHLRAVKFLEGLSFNSHQQLIHMSVIFAAQQYRLGKWLRARYGKFLGDRFDRHEVFVRSSDYNRTLMSAQANMAGEAVIFMDSCCVLTYYFRIGRAECDLFCRALSSFEVGNMGDGIGLAARTSQQYRLGKWLRARYGKFLGDRFDRHEVFVRSSDYNRTLMSAQANMAGEVVILMESCCVLPLHSVMVNVIYFAGLFPPSKSEMWETGLAWQPVPVHSFPKSIDKVL</sequence>
<dbReference type="Proteomes" id="UP000054495">
    <property type="component" value="Unassembled WGS sequence"/>
</dbReference>
<dbReference type="GO" id="GO:0016791">
    <property type="term" value="F:phosphatase activity"/>
    <property type="evidence" value="ECO:0007669"/>
    <property type="project" value="UniProtKB-ARBA"/>
</dbReference>
<reference evidence="2 3" key="1">
    <citation type="submission" date="2013-05" db="EMBL/GenBank/DDBJ databases">
        <title>Draft genome of the parasitic nematode Anyclostoma ceylanicum.</title>
        <authorList>
            <person name="Mitreva M."/>
        </authorList>
    </citation>
    <scope>NUCLEOTIDE SEQUENCE [LARGE SCALE GENOMIC DNA]</scope>
</reference>
<dbReference type="InterPro" id="IPR029033">
    <property type="entry name" value="His_PPase_superfam"/>
</dbReference>
<dbReference type="CDD" id="cd07061">
    <property type="entry name" value="HP_HAP_like"/>
    <property type="match status" value="2"/>
</dbReference>
<accession>A0A0D6LK83</accession>
<dbReference type="InterPro" id="IPR050645">
    <property type="entry name" value="Histidine_acid_phosphatase"/>
</dbReference>
<dbReference type="AlphaFoldDB" id="A0A0D6LK83"/>
<dbReference type="Gene3D" id="3.40.50.1240">
    <property type="entry name" value="Phosphoglycerate mutase-like"/>
    <property type="match status" value="2"/>
</dbReference>
<evidence type="ECO:0000313" key="2">
    <source>
        <dbReference type="EMBL" id="EPB72485.1"/>
    </source>
</evidence>
<name>A0A0D6LK83_9BILA</name>
<dbReference type="PANTHER" id="PTHR11567">
    <property type="entry name" value="ACID PHOSPHATASE-RELATED"/>
    <property type="match status" value="1"/>
</dbReference>
<comment type="similarity">
    <text evidence="1">Belongs to the histidine acid phosphatase family.</text>
</comment>
<dbReference type="EMBL" id="KE125043">
    <property type="protein sequence ID" value="EPB72485.1"/>
    <property type="molecule type" value="Genomic_DNA"/>
</dbReference>